<dbReference type="PROSITE" id="PS00760">
    <property type="entry name" value="SPASE_I_2"/>
    <property type="match status" value="1"/>
</dbReference>
<keyword evidence="7" id="KW-0645">Protease</keyword>
<comment type="subcellular location">
    <subcellularLocation>
        <location evidence="7">Membrane</location>
        <topology evidence="7">Single-pass type II membrane protein</topology>
    </subcellularLocation>
</comment>
<dbReference type="PROSITE" id="PS00761">
    <property type="entry name" value="SPASE_I_3"/>
    <property type="match status" value="1"/>
</dbReference>
<comment type="catalytic activity">
    <reaction evidence="1 7">
        <text>Cleavage of hydrophobic, N-terminal signal or leader sequences from secreted and periplasmic proteins.</text>
        <dbReference type="EC" id="3.4.21.89"/>
    </reaction>
</comment>
<accession>A0AAU8CXK8</accession>
<dbReference type="CDD" id="cd06530">
    <property type="entry name" value="S26_SPase_I"/>
    <property type="match status" value="1"/>
</dbReference>
<evidence type="ECO:0000256" key="5">
    <source>
        <dbReference type="ARBA" id="ARBA00022801"/>
    </source>
</evidence>
<feature type="active site" evidence="6">
    <location>
        <position position="32"/>
    </location>
</feature>
<name>A0AAU8CXK8_9HYPH</name>
<dbReference type="GO" id="GO:0004252">
    <property type="term" value="F:serine-type endopeptidase activity"/>
    <property type="evidence" value="ECO:0007669"/>
    <property type="project" value="InterPro"/>
</dbReference>
<reference evidence="9" key="1">
    <citation type="submission" date="2024-06" db="EMBL/GenBank/DDBJ databases">
        <title>Mesorhizobium karijinii sp. nov., a symbiont of the iconic Swainsona formosa from arid Australia.</title>
        <authorList>
            <person name="Hill Y.J."/>
            <person name="Watkin E.L.J."/>
            <person name="O'Hara G.W."/>
            <person name="Terpolilli J."/>
            <person name="Tye M.L."/>
            <person name="Kohlmeier M.G."/>
        </authorList>
    </citation>
    <scope>NUCLEOTIDE SEQUENCE</scope>
    <source>
        <strain evidence="9">WSM2240</strain>
    </source>
</reference>
<dbReference type="EMBL" id="CP159253">
    <property type="protein sequence ID" value="XCG51737.1"/>
    <property type="molecule type" value="Genomic_DNA"/>
</dbReference>
<dbReference type="RefSeq" id="WP_353645832.1">
    <property type="nucleotide sequence ID" value="NZ_CP159253.1"/>
</dbReference>
<dbReference type="InterPro" id="IPR036286">
    <property type="entry name" value="LexA/Signal_pep-like_sf"/>
</dbReference>
<protein>
    <recommendedName>
        <fullName evidence="4 7">Signal peptidase I</fullName>
        <ecNumber evidence="3 7">3.4.21.89</ecNumber>
    </recommendedName>
</protein>
<dbReference type="InterPro" id="IPR019757">
    <property type="entry name" value="Pept_S26A_signal_pept_1_Lys-AS"/>
</dbReference>
<feature type="domain" description="Peptidase S26" evidence="8">
    <location>
        <begin position="6"/>
        <end position="206"/>
    </location>
</feature>
<dbReference type="GO" id="GO:0016020">
    <property type="term" value="C:membrane"/>
    <property type="evidence" value="ECO:0007669"/>
    <property type="project" value="UniProtKB-SubCell"/>
</dbReference>
<feature type="active site" evidence="6">
    <location>
        <position position="93"/>
    </location>
</feature>
<dbReference type="PANTHER" id="PTHR43390">
    <property type="entry name" value="SIGNAL PEPTIDASE I"/>
    <property type="match status" value="1"/>
</dbReference>
<evidence type="ECO:0000256" key="7">
    <source>
        <dbReference type="RuleBase" id="RU362042"/>
    </source>
</evidence>
<sequence>MFVLLLAGVLSWGVAFVIRSFLFQPFSLPAGSMQPTLLEGDHFFVSKTAYGYSRYSVPFGLMPIQGRIFGNEPERGDIVVFKSPQNLNVDYVKRIVGLPGEKIQMIGGVLRIDDVPVLLEEIGPYTAVEIGENSARLQRETLPNGVSYAVINLMDRSLGDDTRLFTVPAGHYFMLGDNRDNSLDSRFNIGLVPYENLVGRAVRLFWNSNGIDYSARQSLSGGATRD</sequence>
<dbReference type="PRINTS" id="PR00727">
    <property type="entry name" value="LEADERPTASE"/>
</dbReference>
<dbReference type="PANTHER" id="PTHR43390:SF1">
    <property type="entry name" value="CHLOROPLAST PROCESSING PEPTIDASE"/>
    <property type="match status" value="1"/>
</dbReference>
<dbReference type="EC" id="3.4.21.89" evidence="3 7"/>
<dbReference type="Gene3D" id="2.10.109.10">
    <property type="entry name" value="Umud Fragment, subunit A"/>
    <property type="match status" value="1"/>
</dbReference>
<keyword evidence="5 7" id="KW-0378">Hydrolase</keyword>
<evidence type="ECO:0000256" key="6">
    <source>
        <dbReference type="PIRSR" id="PIRSR600223-1"/>
    </source>
</evidence>
<dbReference type="InterPro" id="IPR000223">
    <property type="entry name" value="Pept_S26A_signal_pept_1"/>
</dbReference>
<organism evidence="9">
    <name type="scientific">Mesorhizobium sp. WSM2240</name>
    <dbReference type="NCBI Taxonomy" id="3228851"/>
    <lineage>
        <taxon>Bacteria</taxon>
        <taxon>Pseudomonadati</taxon>
        <taxon>Pseudomonadota</taxon>
        <taxon>Alphaproteobacteria</taxon>
        <taxon>Hyphomicrobiales</taxon>
        <taxon>Phyllobacteriaceae</taxon>
        <taxon>Mesorhizobium</taxon>
    </lineage>
</organism>
<dbReference type="Pfam" id="PF10502">
    <property type="entry name" value="Peptidase_S26"/>
    <property type="match status" value="1"/>
</dbReference>
<evidence type="ECO:0000259" key="8">
    <source>
        <dbReference type="Pfam" id="PF10502"/>
    </source>
</evidence>
<dbReference type="InterPro" id="IPR019758">
    <property type="entry name" value="Pept_S26A_signal_pept_1_CS"/>
</dbReference>
<evidence type="ECO:0000313" key="9">
    <source>
        <dbReference type="EMBL" id="XCG51737.1"/>
    </source>
</evidence>
<evidence type="ECO:0000256" key="1">
    <source>
        <dbReference type="ARBA" id="ARBA00000677"/>
    </source>
</evidence>
<gene>
    <name evidence="9" type="primary">lepB</name>
    <name evidence="9" type="ORF">ABVK50_23960</name>
</gene>
<dbReference type="AlphaFoldDB" id="A0AAU8CXK8"/>
<dbReference type="GO" id="GO:0006465">
    <property type="term" value="P:signal peptide processing"/>
    <property type="evidence" value="ECO:0007669"/>
    <property type="project" value="InterPro"/>
</dbReference>
<proteinExistence type="inferred from homology"/>
<evidence type="ECO:0000256" key="4">
    <source>
        <dbReference type="ARBA" id="ARBA00019232"/>
    </source>
</evidence>
<dbReference type="GO" id="GO:0009003">
    <property type="term" value="F:signal peptidase activity"/>
    <property type="evidence" value="ECO:0007669"/>
    <property type="project" value="UniProtKB-EC"/>
</dbReference>
<evidence type="ECO:0000256" key="2">
    <source>
        <dbReference type="ARBA" id="ARBA00009370"/>
    </source>
</evidence>
<dbReference type="SUPFAM" id="SSF51306">
    <property type="entry name" value="LexA/Signal peptidase"/>
    <property type="match status" value="1"/>
</dbReference>
<dbReference type="InterPro" id="IPR019533">
    <property type="entry name" value="Peptidase_S26"/>
</dbReference>
<dbReference type="NCBIfam" id="TIGR02227">
    <property type="entry name" value="sigpep_I_bact"/>
    <property type="match status" value="1"/>
</dbReference>
<comment type="similarity">
    <text evidence="2 7">Belongs to the peptidase S26 family.</text>
</comment>
<evidence type="ECO:0000256" key="3">
    <source>
        <dbReference type="ARBA" id="ARBA00013208"/>
    </source>
</evidence>